<organism evidence="1 2">
    <name type="scientific">Neophaeococcomyces mojaviensis</name>
    <dbReference type="NCBI Taxonomy" id="3383035"/>
    <lineage>
        <taxon>Eukaryota</taxon>
        <taxon>Fungi</taxon>
        <taxon>Dikarya</taxon>
        <taxon>Ascomycota</taxon>
        <taxon>Pezizomycotina</taxon>
        <taxon>Eurotiomycetes</taxon>
        <taxon>Chaetothyriomycetidae</taxon>
        <taxon>Chaetothyriales</taxon>
        <taxon>Chaetothyriales incertae sedis</taxon>
        <taxon>Neophaeococcomyces</taxon>
    </lineage>
</organism>
<protein>
    <submittedName>
        <fullName evidence="1">Uncharacterized protein</fullName>
    </submittedName>
</protein>
<gene>
    <name evidence="1" type="ORF">H2198_001407</name>
</gene>
<dbReference type="Proteomes" id="UP001172386">
    <property type="component" value="Unassembled WGS sequence"/>
</dbReference>
<sequence length="417" mass="46399">MSFQQDEDLQSTSSRSSSYVTADETYTNLPHKTKRKALETSRGAGNTRHSLTLPGSGDDMSLVEGFDSILARPTTLPRLSSNDHPLPPLPLGDTSGYAIGSFQPFLPQLLEAGEQSSENRVEHVVDAALNSDAHMNSHSAPEPHVPHVPHDILVNKTGASGKKWTQIFEFLKPKALVAPILVKTRKQKKVYRKRRANSLKSSTPALSYTRTRTIKGHNIGNTTMYDNSTAQFGDRYETRNLYANNVLIHATKDQHPTSTLAALAYNLGVGFAGGVGYGAFTSWYSASDRPDETADPYRAPQDTHTSLFTHQEPREGTKLPTPTLDSYPPVALHQAPLPVEMVPMLADYQMYTDNHFPQSMRIEMESGYRAQEPGQQYYHSYASANTTRDNALVHYAQTDEEKRFIEKTRSLLEPSNF</sequence>
<reference evidence="1" key="1">
    <citation type="submission" date="2022-10" db="EMBL/GenBank/DDBJ databases">
        <title>Culturing micro-colonial fungi from biological soil crusts in the Mojave desert and describing Neophaeococcomyces mojavensis, and introducing the new genera and species Taxawa tesnikishii.</title>
        <authorList>
            <person name="Kurbessoian T."/>
            <person name="Stajich J.E."/>
        </authorList>
    </citation>
    <scope>NUCLEOTIDE SEQUENCE</scope>
    <source>
        <strain evidence="1">JES_112</strain>
    </source>
</reference>
<accession>A0ACC3AH35</accession>
<evidence type="ECO:0000313" key="1">
    <source>
        <dbReference type="EMBL" id="KAJ9662273.1"/>
    </source>
</evidence>
<evidence type="ECO:0000313" key="2">
    <source>
        <dbReference type="Proteomes" id="UP001172386"/>
    </source>
</evidence>
<comment type="caution">
    <text evidence="1">The sequence shown here is derived from an EMBL/GenBank/DDBJ whole genome shotgun (WGS) entry which is preliminary data.</text>
</comment>
<name>A0ACC3AH35_9EURO</name>
<keyword evidence="2" id="KW-1185">Reference proteome</keyword>
<dbReference type="EMBL" id="JAPDRQ010000016">
    <property type="protein sequence ID" value="KAJ9662273.1"/>
    <property type="molecule type" value="Genomic_DNA"/>
</dbReference>
<proteinExistence type="predicted"/>